<dbReference type="InterPro" id="IPR050240">
    <property type="entry name" value="DNA_pol_type-B"/>
</dbReference>
<accession>A0A7L3UYT2</accession>
<dbReference type="Gene3D" id="3.30.420.10">
    <property type="entry name" value="Ribonuclease H-like superfamily/Ribonuclease H"/>
    <property type="match status" value="1"/>
</dbReference>
<gene>
    <name evidence="4" type="primary">Pold1_1</name>
    <name evidence="5" type="synonym">Pold1_2</name>
    <name evidence="5" type="ORF">MOLATE_R17726</name>
    <name evidence="4" type="ORF">MOLATE_R18211</name>
</gene>
<evidence type="ECO:0000313" key="4">
    <source>
        <dbReference type="EMBL" id="NXV56315.1"/>
    </source>
</evidence>
<name>A0A7L3UYT2_MOLAT</name>
<comment type="caution">
    <text evidence="4">The sequence shown here is derived from an EMBL/GenBank/DDBJ whole genome shotgun (WGS) entry which is preliminary data.</text>
</comment>
<dbReference type="EMBL" id="VZUF01137600">
    <property type="protein sequence ID" value="NXV57313.1"/>
    <property type="molecule type" value="Genomic_DNA"/>
</dbReference>
<dbReference type="SUPFAM" id="SSF53098">
    <property type="entry name" value="Ribonuclease H-like"/>
    <property type="match status" value="1"/>
</dbReference>
<reference evidence="4 6" key="1">
    <citation type="submission" date="2019-09" db="EMBL/GenBank/DDBJ databases">
        <title>Bird 10,000 Genomes (B10K) Project - Family phase.</title>
        <authorList>
            <person name="Zhang G."/>
        </authorList>
    </citation>
    <scope>NUCLEOTIDE SEQUENCE [LARGE SCALE GENOMIC DNA]</scope>
    <source>
        <strain evidence="4">OUT-0049</strain>
        <tissue evidence="4">Muscle</tissue>
    </source>
</reference>
<dbReference type="GO" id="GO:0003676">
    <property type="term" value="F:nucleic acid binding"/>
    <property type="evidence" value="ECO:0007669"/>
    <property type="project" value="InterPro"/>
</dbReference>
<proteinExistence type="predicted"/>
<dbReference type="GO" id="GO:0008296">
    <property type="term" value="F:3'-5'-DNA exonuclease activity"/>
    <property type="evidence" value="ECO:0007669"/>
    <property type="project" value="TreeGrafter"/>
</dbReference>
<evidence type="ECO:0000256" key="1">
    <source>
        <dbReference type="ARBA" id="ARBA00022769"/>
    </source>
</evidence>
<dbReference type="EMBL" id="VZUF01132682">
    <property type="protein sequence ID" value="NXV56315.1"/>
    <property type="molecule type" value="Genomic_DNA"/>
</dbReference>
<dbReference type="GO" id="GO:0006287">
    <property type="term" value="P:base-excision repair, gap-filling"/>
    <property type="evidence" value="ECO:0007669"/>
    <property type="project" value="TreeGrafter"/>
</dbReference>
<dbReference type="InterPro" id="IPR006133">
    <property type="entry name" value="DNA-dir_DNA_pol_B_exonuc"/>
</dbReference>
<dbReference type="Proteomes" id="UP000553862">
    <property type="component" value="Unassembled WGS sequence"/>
</dbReference>
<keyword evidence="1" id="KW-0228">DNA excision</keyword>
<sequence>APEGAWLGLPPLRVLSIDIECAGRKGVFPEPQQDPVIAIAAVALRQGAREPFLRVVFTLLSCAPLRGATVRSFDSERDLLQV</sequence>
<dbReference type="GO" id="GO:0006297">
    <property type="term" value="P:nucleotide-excision repair, DNA gap filling"/>
    <property type="evidence" value="ECO:0007669"/>
    <property type="project" value="TreeGrafter"/>
</dbReference>
<evidence type="ECO:0000256" key="2">
    <source>
        <dbReference type="ARBA" id="ARBA00024411"/>
    </source>
</evidence>
<dbReference type="InterPro" id="IPR036397">
    <property type="entry name" value="RNaseH_sf"/>
</dbReference>
<dbReference type="InterPro" id="IPR012337">
    <property type="entry name" value="RNaseH-like_sf"/>
</dbReference>
<dbReference type="PANTHER" id="PTHR10322">
    <property type="entry name" value="DNA POLYMERASE CATALYTIC SUBUNIT"/>
    <property type="match status" value="1"/>
</dbReference>
<dbReference type="Pfam" id="PF03104">
    <property type="entry name" value="DNA_pol_B_exo1"/>
    <property type="match status" value="1"/>
</dbReference>
<dbReference type="AlphaFoldDB" id="A0A7L3UYT2"/>
<evidence type="ECO:0000313" key="6">
    <source>
        <dbReference type="Proteomes" id="UP000553862"/>
    </source>
</evidence>
<organism evidence="4 6">
    <name type="scientific">Molothrus ater</name>
    <name type="common">Brown-headed cowbird</name>
    <dbReference type="NCBI Taxonomy" id="84834"/>
    <lineage>
        <taxon>Eukaryota</taxon>
        <taxon>Metazoa</taxon>
        <taxon>Chordata</taxon>
        <taxon>Craniata</taxon>
        <taxon>Vertebrata</taxon>
        <taxon>Euteleostomi</taxon>
        <taxon>Archelosauria</taxon>
        <taxon>Archosauria</taxon>
        <taxon>Dinosauria</taxon>
        <taxon>Saurischia</taxon>
        <taxon>Theropoda</taxon>
        <taxon>Coelurosauria</taxon>
        <taxon>Aves</taxon>
        <taxon>Neognathae</taxon>
        <taxon>Neoaves</taxon>
        <taxon>Telluraves</taxon>
        <taxon>Australaves</taxon>
        <taxon>Passeriformes</taxon>
        <taxon>Passeroidea</taxon>
        <taxon>Icteridae</taxon>
        <taxon>Molothrus</taxon>
    </lineage>
</organism>
<dbReference type="PANTHER" id="PTHR10322:SF23">
    <property type="entry name" value="DNA POLYMERASE DELTA CATALYTIC SUBUNIT"/>
    <property type="match status" value="1"/>
</dbReference>
<evidence type="ECO:0000313" key="5">
    <source>
        <dbReference type="EMBL" id="NXV57313.1"/>
    </source>
</evidence>
<keyword evidence="6" id="KW-1185">Reference proteome</keyword>
<evidence type="ECO:0000259" key="3">
    <source>
        <dbReference type="Pfam" id="PF03104"/>
    </source>
</evidence>
<feature type="domain" description="DNA-directed DNA polymerase family B exonuclease" evidence="3">
    <location>
        <begin position="10"/>
        <end position="81"/>
    </location>
</feature>
<dbReference type="GO" id="GO:0043625">
    <property type="term" value="C:delta DNA polymerase complex"/>
    <property type="evidence" value="ECO:0007669"/>
    <property type="project" value="TreeGrafter"/>
</dbReference>
<feature type="non-terminal residue" evidence="4">
    <location>
        <position position="1"/>
    </location>
</feature>
<feature type="non-terminal residue" evidence="4">
    <location>
        <position position="82"/>
    </location>
</feature>
<dbReference type="GO" id="GO:0045004">
    <property type="term" value="P:DNA replication proofreading"/>
    <property type="evidence" value="ECO:0007669"/>
    <property type="project" value="TreeGrafter"/>
</dbReference>
<protein>
    <recommendedName>
        <fullName evidence="2">DNA polymerase delta catalytic subunit</fullName>
    </recommendedName>
</protein>
<dbReference type="GO" id="GO:0003887">
    <property type="term" value="F:DNA-directed DNA polymerase activity"/>
    <property type="evidence" value="ECO:0007669"/>
    <property type="project" value="TreeGrafter"/>
</dbReference>